<evidence type="ECO:0000313" key="5">
    <source>
        <dbReference type="EMBL" id="MBB5685699.1"/>
    </source>
</evidence>
<dbReference type="Gene3D" id="3.30.43.10">
    <property type="entry name" value="Uridine Diphospho-n-acetylenolpyruvylglucosamine Reductase, domain 2"/>
    <property type="match status" value="1"/>
</dbReference>
<protein>
    <submittedName>
        <fullName evidence="5">FAD-linked oxidoreductase</fullName>
    </submittedName>
</protein>
<dbReference type="InterPro" id="IPR016167">
    <property type="entry name" value="FAD-bd_PCMH_sub1"/>
</dbReference>
<name>A0A7W9EE68_9SPHN</name>
<keyword evidence="6" id="KW-1185">Reference proteome</keyword>
<keyword evidence="2" id="KW-0274">FAD</keyword>
<dbReference type="Gene3D" id="3.30.70.2520">
    <property type="match status" value="1"/>
</dbReference>
<accession>A0A7W9EE68</accession>
<dbReference type="GO" id="GO:0071949">
    <property type="term" value="F:FAD binding"/>
    <property type="evidence" value="ECO:0007669"/>
    <property type="project" value="InterPro"/>
</dbReference>
<keyword evidence="1" id="KW-0285">Flavoprotein</keyword>
<dbReference type="GO" id="GO:0016020">
    <property type="term" value="C:membrane"/>
    <property type="evidence" value="ECO:0007669"/>
    <property type="project" value="InterPro"/>
</dbReference>
<dbReference type="Pfam" id="PF04030">
    <property type="entry name" value="ALO"/>
    <property type="match status" value="1"/>
</dbReference>
<dbReference type="InterPro" id="IPR016166">
    <property type="entry name" value="FAD-bd_PCMH"/>
</dbReference>
<evidence type="ECO:0000313" key="6">
    <source>
        <dbReference type="Proteomes" id="UP000549617"/>
    </source>
</evidence>
<dbReference type="Pfam" id="PF01565">
    <property type="entry name" value="FAD_binding_4"/>
    <property type="match status" value="1"/>
</dbReference>
<dbReference type="Gene3D" id="3.30.465.10">
    <property type="match status" value="1"/>
</dbReference>
<dbReference type="PANTHER" id="PTHR43762:SF1">
    <property type="entry name" value="D-ARABINONO-1,4-LACTONE OXIDASE"/>
    <property type="match status" value="1"/>
</dbReference>
<organism evidence="5 6">
    <name type="scientific">Sphingobium boeckii</name>
    <dbReference type="NCBI Taxonomy" id="1082345"/>
    <lineage>
        <taxon>Bacteria</taxon>
        <taxon>Pseudomonadati</taxon>
        <taxon>Pseudomonadota</taxon>
        <taxon>Alphaproteobacteria</taxon>
        <taxon>Sphingomonadales</taxon>
        <taxon>Sphingomonadaceae</taxon>
        <taxon>Sphingobium</taxon>
    </lineage>
</organism>
<comment type="caution">
    <text evidence="5">The sequence shown here is derived from an EMBL/GenBank/DDBJ whole genome shotgun (WGS) entry which is preliminary data.</text>
</comment>
<evidence type="ECO:0000256" key="3">
    <source>
        <dbReference type="ARBA" id="ARBA00023002"/>
    </source>
</evidence>
<dbReference type="InterPro" id="IPR036318">
    <property type="entry name" value="FAD-bd_PCMH-like_sf"/>
</dbReference>
<dbReference type="InterPro" id="IPR010031">
    <property type="entry name" value="FAD_lactone_oxidase-like"/>
</dbReference>
<dbReference type="Proteomes" id="UP000549617">
    <property type="component" value="Unassembled WGS sequence"/>
</dbReference>
<evidence type="ECO:0000256" key="1">
    <source>
        <dbReference type="ARBA" id="ARBA00022630"/>
    </source>
</evidence>
<evidence type="ECO:0000256" key="2">
    <source>
        <dbReference type="ARBA" id="ARBA00022827"/>
    </source>
</evidence>
<dbReference type="GO" id="GO:0003885">
    <property type="term" value="F:D-arabinono-1,4-lactone oxidase activity"/>
    <property type="evidence" value="ECO:0007669"/>
    <property type="project" value="InterPro"/>
</dbReference>
<dbReference type="InterPro" id="IPR007173">
    <property type="entry name" value="ALO_C"/>
</dbReference>
<dbReference type="NCBIfam" id="TIGR01679">
    <property type="entry name" value="bact_FAD_ox"/>
    <property type="match status" value="1"/>
</dbReference>
<sequence length="388" mass="43023">MIDTLFEARSEGRGVRMVGAAHSFSPVCATDGVLMSLDGLQGVLDADPQTASATVYAGSRISDLGAPLAAAGLALANQGDIDVQSLAGAISTGTHGTGPTLGNLSSRVAGLRLVLGNGTVLDCSPEREPEIFHAARIGVGALGVITRIVLRVIPSYRLHERHWIEPTETCMARLDERISNNRHFEFFWLPLHDLCALKTLNPTSAMPYGNEAFASALDLDEDTLNAPQDPTIASFFEAPERVDWSWRIFPSVRTARMREMEFAVEAVNGPACFDEICRMIRSKYPALGWPVEYRTLAQDDIPLSQAYGRDSVTISVHQDIALPWEDLFADAEAVFRNHRGRPHWGKLHSHRANELSALYPEWNKFMDIRERLDPDRMFMNEHLRQIFG</sequence>
<feature type="domain" description="FAD-binding PCMH-type" evidence="4">
    <location>
        <begin position="1"/>
        <end position="155"/>
    </location>
</feature>
<dbReference type="PROSITE" id="PS51387">
    <property type="entry name" value="FAD_PCMH"/>
    <property type="match status" value="1"/>
</dbReference>
<reference evidence="5 6" key="1">
    <citation type="submission" date="2020-08" db="EMBL/GenBank/DDBJ databases">
        <title>Genomic Encyclopedia of Type Strains, Phase IV (KMG-IV): sequencing the most valuable type-strain genomes for metagenomic binning, comparative biology and taxonomic classification.</title>
        <authorList>
            <person name="Goeker M."/>
        </authorList>
    </citation>
    <scope>NUCLEOTIDE SEQUENCE [LARGE SCALE GENOMIC DNA]</scope>
    <source>
        <strain evidence="5 6">DSM 25079</strain>
    </source>
</reference>
<dbReference type="EMBL" id="JACIJC010000002">
    <property type="protein sequence ID" value="MBB5685699.1"/>
    <property type="molecule type" value="Genomic_DNA"/>
</dbReference>
<dbReference type="PANTHER" id="PTHR43762">
    <property type="entry name" value="L-GULONOLACTONE OXIDASE"/>
    <property type="match status" value="1"/>
</dbReference>
<evidence type="ECO:0000259" key="4">
    <source>
        <dbReference type="PROSITE" id="PS51387"/>
    </source>
</evidence>
<dbReference type="InterPro" id="IPR006094">
    <property type="entry name" value="Oxid_FAD_bind_N"/>
</dbReference>
<dbReference type="PIRSF" id="PIRSF000136">
    <property type="entry name" value="LGO_GLO"/>
    <property type="match status" value="1"/>
</dbReference>
<keyword evidence="3" id="KW-0560">Oxidoreductase</keyword>
<dbReference type="InterPro" id="IPR016169">
    <property type="entry name" value="FAD-bd_PCMH_sub2"/>
</dbReference>
<gene>
    <name evidence="5" type="ORF">FHS49_001707</name>
</gene>
<proteinExistence type="predicted"/>
<dbReference type="AlphaFoldDB" id="A0A7W9EE68"/>
<dbReference type="SUPFAM" id="SSF56176">
    <property type="entry name" value="FAD-binding/transporter-associated domain-like"/>
    <property type="match status" value="1"/>
</dbReference>
<dbReference type="Gene3D" id="1.10.45.10">
    <property type="entry name" value="Vanillyl-alcohol Oxidase, Chain A, domain 4"/>
    <property type="match status" value="1"/>
</dbReference>
<dbReference type="InterPro" id="IPR016171">
    <property type="entry name" value="Vanillyl_alc_oxidase_C-sub2"/>
</dbReference>